<dbReference type="Pfam" id="PF08281">
    <property type="entry name" value="Sigma70_r4_2"/>
    <property type="match status" value="1"/>
</dbReference>
<name>A0A1F8DVZ5_9BACT</name>
<gene>
    <name evidence="7" type="ORF">A2372_01025</name>
</gene>
<dbReference type="InterPro" id="IPR007627">
    <property type="entry name" value="RNA_pol_sigma70_r2"/>
</dbReference>
<evidence type="ECO:0000313" key="8">
    <source>
        <dbReference type="Proteomes" id="UP000176422"/>
    </source>
</evidence>
<sequence length="183" mass="21440">MLDGEEKSIIDRAIGGDTLAFGLLYDRYHDQIYRFVYLKVSHREEAEDITHHVFLSAWQHMADYKHRGFPFSSLLYQIARNKVIDHYRTKKSTIDIEGLHEADIPHHESSLEDAVHFQFQVATVKDAIKQLKQDYQDIIIMRYIEELSPSEVARILKKPETTVRVLQHRAIKQLKAILNKDAQ</sequence>
<dbReference type="InterPro" id="IPR013324">
    <property type="entry name" value="RNA_pol_sigma_r3/r4-like"/>
</dbReference>
<dbReference type="GO" id="GO:0006352">
    <property type="term" value="P:DNA-templated transcription initiation"/>
    <property type="evidence" value="ECO:0007669"/>
    <property type="project" value="InterPro"/>
</dbReference>
<dbReference type="NCBIfam" id="TIGR02937">
    <property type="entry name" value="sigma70-ECF"/>
    <property type="match status" value="1"/>
</dbReference>
<dbReference type="Proteomes" id="UP000176422">
    <property type="component" value="Unassembled WGS sequence"/>
</dbReference>
<proteinExistence type="inferred from homology"/>
<evidence type="ECO:0000256" key="4">
    <source>
        <dbReference type="ARBA" id="ARBA00023163"/>
    </source>
</evidence>
<dbReference type="STRING" id="1802559.A2372_01025"/>
<dbReference type="PANTHER" id="PTHR43133">
    <property type="entry name" value="RNA POLYMERASE ECF-TYPE SIGMA FACTO"/>
    <property type="match status" value="1"/>
</dbReference>
<dbReference type="GO" id="GO:0003677">
    <property type="term" value="F:DNA binding"/>
    <property type="evidence" value="ECO:0007669"/>
    <property type="project" value="InterPro"/>
</dbReference>
<evidence type="ECO:0000259" key="6">
    <source>
        <dbReference type="Pfam" id="PF08281"/>
    </source>
</evidence>
<evidence type="ECO:0000313" key="7">
    <source>
        <dbReference type="EMBL" id="OGM92754.1"/>
    </source>
</evidence>
<evidence type="ECO:0000256" key="3">
    <source>
        <dbReference type="ARBA" id="ARBA00023082"/>
    </source>
</evidence>
<evidence type="ECO:0000256" key="1">
    <source>
        <dbReference type="ARBA" id="ARBA00010641"/>
    </source>
</evidence>
<dbReference type="Gene3D" id="1.10.1740.10">
    <property type="match status" value="1"/>
</dbReference>
<evidence type="ECO:0000256" key="2">
    <source>
        <dbReference type="ARBA" id="ARBA00023015"/>
    </source>
</evidence>
<accession>A0A1F8DVZ5</accession>
<dbReference type="PANTHER" id="PTHR43133:SF57">
    <property type="entry name" value="RNA POLYMERASE SIGMA-70 FACTOR"/>
    <property type="match status" value="1"/>
</dbReference>
<reference evidence="7 8" key="1">
    <citation type="journal article" date="2016" name="Nat. Commun.">
        <title>Thousands of microbial genomes shed light on interconnected biogeochemical processes in an aquifer system.</title>
        <authorList>
            <person name="Anantharaman K."/>
            <person name="Brown C.T."/>
            <person name="Hug L.A."/>
            <person name="Sharon I."/>
            <person name="Castelle C.J."/>
            <person name="Probst A.J."/>
            <person name="Thomas B.C."/>
            <person name="Singh A."/>
            <person name="Wilkins M.J."/>
            <person name="Karaoz U."/>
            <person name="Brodie E.L."/>
            <person name="Williams K.H."/>
            <person name="Hubbard S.S."/>
            <person name="Banfield J.F."/>
        </authorList>
    </citation>
    <scope>NUCLEOTIDE SEQUENCE [LARGE SCALE GENOMIC DNA]</scope>
</reference>
<dbReference type="InterPro" id="IPR036388">
    <property type="entry name" value="WH-like_DNA-bd_sf"/>
</dbReference>
<keyword evidence="4" id="KW-0804">Transcription</keyword>
<dbReference type="SUPFAM" id="SSF88946">
    <property type="entry name" value="Sigma2 domain of RNA polymerase sigma factors"/>
    <property type="match status" value="1"/>
</dbReference>
<keyword evidence="2" id="KW-0805">Transcription regulation</keyword>
<organism evidence="7 8">
    <name type="scientific">Candidatus Wolfebacteria bacterium RIFOXYB1_FULL_54_12</name>
    <dbReference type="NCBI Taxonomy" id="1802559"/>
    <lineage>
        <taxon>Bacteria</taxon>
        <taxon>Candidatus Wolfeibacteriota</taxon>
    </lineage>
</organism>
<feature type="domain" description="RNA polymerase sigma-70 region 2" evidence="5">
    <location>
        <begin position="24"/>
        <end position="92"/>
    </location>
</feature>
<dbReference type="InterPro" id="IPR013249">
    <property type="entry name" value="RNA_pol_sigma70_r4_t2"/>
</dbReference>
<dbReference type="Pfam" id="PF04542">
    <property type="entry name" value="Sigma70_r2"/>
    <property type="match status" value="1"/>
</dbReference>
<comment type="caution">
    <text evidence="7">The sequence shown here is derived from an EMBL/GenBank/DDBJ whole genome shotgun (WGS) entry which is preliminary data.</text>
</comment>
<protein>
    <recommendedName>
        <fullName evidence="9">RNA polymerase sigma factor</fullName>
    </recommendedName>
</protein>
<feature type="domain" description="RNA polymerase sigma factor 70 region 4 type 2" evidence="6">
    <location>
        <begin position="125"/>
        <end position="174"/>
    </location>
</feature>
<comment type="similarity">
    <text evidence="1">Belongs to the sigma-70 factor family. ECF subfamily.</text>
</comment>
<dbReference type="InterPro" id="IPR039425">
    <property type="entry name" value="RNA_pol_sigma-70-like"/>
</dbReference>
<dbReference type="InterPro" id="IPR014284">
    <property type="entry name" value="RNA_pol_sigma-70_dom"/>
</dbReference>
<evidence type="ECO:0008006" key="9">
    <source>
        <dbReference type="Google" id="ProtNLM"/>
    </source>
</evidence>
<keyword evidence="3" id="KW-0731">Sigma factor</keyword>
<dbReference type="AlphaFoldDB" id="A0A1F8DVZ5"/>
<dbReference type="GO" id="GO:0016987">
    <property type="term" value="F:sigma factor activity"/>
    <property type="evidence" value="ECO:0007669"/>
    <property type="project" value="UniProtKB-KW"/>
</dbReference>
<dbReference type="InterPro" id="IPR013325">
    <property type="entry name" value="RNA_pol_sigma_r2"/>
</dbReference>
<dbReference type="SUPFAM" id="SSF88659">
    <property type="entry name" value="Sigma3 and sigma4 domains of RNA polymerase sigma factors"/>
    <property type="match status" value="1"/>
</dbReference>
<evidence type="ECO:0000259" key="5">
    <source>
        <dbReference type="Pfam" id="PF04542"/>
    </source>
</evidence>
<dbReference type="CDD" id="cd06171">
    <property type="entry name" value="Sigma70_r4"/>
    <property type="match status" value="1"/>
</dbReference>
<dbReference type="Gene3D" id="1.10.10.10">
    <property type="entry name" value="Winged helix-like DNA-binding domain superfamily/Winged helix DNA-binding domain"/>
    <property type="match status" value="1"/>
</dbReference>
<dbReference type="EMBL" id="MGIT01000003">
    <property type="protein sequence ID" value="OGM92754.1"/>
    <property type="molecule type" value="Genomic_DNA"/>
</dbReference>